<dbReference type="RefSeq" id="WP_126980742.1">
    <property type="nucleotide sequence ID" value="NZ_PQSP01000009.1"/>
</dbReference>
<organism evidence="1 2">
    <name type="scientific">Saezia sanguinis</name>
    <dbReference type="NCBI Taxonomy" id="1965230"/>
    <lineage>
        <taxon>Bacteria</taxon>
        <taxon>Pseudomonadati</taxon>
        <taxon>Pseudomonadota</taxon>
        <taxon>Betaproteobacteria</taxon>
        <taxon>Burkholderiales</taxon>
        <taxon>Saeziaceae</taxon>
        <taxon>Saezia</taxon>
    </lineage>
</organism>
<reference evidence="1 2" key="1">
    <citation type="submission" date="2018-01" db="EMBL/GenBank/DDBJ databases">
        <title>Saezia sanguinis gen. nov., sp. nov., in the order Burkholderiales isolated from human blood.</title>
        <authorList>
            <person name="Medina-Pascual M.J."/>
            <person name="Valdezate S."/>
            <person name="Monzon S."/>
            <person name="Cuesta I."/>
            <person name="Carrasco G."/>
            <person name="Villalon P."/>
            <person name="Saez-Nieto J.A."/>
        </authorList>
    </citation>
    <scope>NUCLEOTIDE SEQUENCE [LARGE SCALE GENOMIC DNA]</scope>
    <source>
        <strain evidence="1 2">CNM695-12</strain>
    </source>
</reference>
<evidence type="ECO:0000313" key="1">
    <source>
        <dbReference type="EMBL" id="RUS65722.1"/>
    </source>
</evidence>
<proteinExistence type="predicted"/>
<dbReference type="AlphaFoldDB" id="A0A433SAH7"/>
<accession>A0A433SAH7</accession>
<keyword evidence="2" id="KW-1185">Reference proteome</keyword>
<dbReference type="Proteomes" id="UP000286947">
    <property type="component" value="Unassembled WGS sequence"/>
</dbReference>
<sequence>MKLAKELQKYLDRNGFIVDVQGPGLKALVIDRDGKVISTGATVHTAVRKVIWCDTCYCQEHKPRGVRKKTVRFLTDE</sequence>
<gene>
    <name evidence="1" type="ORF">CUZ56_02567</name>
</gene>
<protein>
    <submittedName>
        <fullName evidence="1">Uncharacterized protein</fullName>
    </submittedName>
</protein>
<evidence type="ECO:0000313" key="2">
    <source>
        <dbReference type="Proteomes" id="UP000286947"/>
    </source>
</evidence>
<name>A0A433SAH7_9BURK</name>
<comment type="caution">
    <text evidence="1">The sequence shown here is derived from an EMBL/GenBank/DDBJ whole genome shotgun (WGS) entry which is preliminary data.</text>
</comment>
<dbReference type="EMBL" id="PQSP01000009">
    <property type="protein sequence ID" value="RUS65722.1"/>
    <property type="molecule type" value="Genomic_DNA"/>
</dbReference>